<dbReference type="SUPFAM" id="SSF48498">
    <property type="entry name" value="Tetracyclin repressor-like, C-terminal domain"/>
    <property type="match status" value="1"/>
</dbReference>
<dbReference type="GO" id="GO:0003700">
    <property type="term" value="F:DNA-binding transcription factor activity"/>
    <property type="evidence" value="ECO:0007669"/>
    <property type="project" value="TreeGrafter"/>
</dbReference>
<organism evidence="6 7">
    <name type="scientific">Geoglobus ahangari</name>
    <dbReference type="NCBI Taxonomy" id="113653"/>
    <lineage>
        <taxon>Archaea</taxon>
        <taxon>Methanobacteriati</taxon>
        <taxon>Methanobacteriota</taxon>
        <taxon>Archaeoglobi</taxon>
        <taxon>Archaeoglobales</taxon>
        <taxon>Archaeoglobaceae</taxon>
        <taxon>Geoglobus</taxon>
    </lineage>
</organism>
<dbReference type="Gene3D" id="1.10.357.10">
    <property type="entry name" value="Tetracycline Repressor, domain 2"/>
    <property type="match status" value="1"/>
</dbReference>
<proteinExistence type="predicted"/>
<dbReference type="PROSITE" id="PS50977">
    <property type="entry name" value="HTH_TETR_2"/>
    <property type="match status" value="1"/>
</dbReference>
<evidence type="ECO:0000256" key="2">
    <source>
        <dbReference type="ARBA" id="ARBA00023125"/>
    </source>
</evidence>
<dbReference type="InterPro" id="IPR001647">
    <property type="entry name" value="HTH_TetR"/>
</dbReference>
<dbReference type="InterPro" id="IPR009057">
    <property type="entry name" value="Homeodomain-like_sf"/>
</dbReference>
<evidence type="ECO:0000313" key="6">
    <source>
        <dbReference type="EMBL" id="AKG92323.1"/>
    </source>
</evidence>
<evidence type="ECO:0000256" key="3">
    <source>
        <dbReference type="ARBA" id="ARBA00023163"/>
    </source>
</evidence>
<dbReference type="SUPFAM" id="SSF46689">
    <property type="entry name" value="Homeodomain-like"/>
    <property type="match status" value="1"/>
</dbReference>
<sequence>MDARVAILEAALRLYTSKPPHAVTMDEVAREAGVSKGTVFYHFGSKDGLEKELVRYSVEKYFSWVFEESRDEEVLERIVRESLRVARENPKLTMLWYYVFEKELFSGDTAFTKALYDEMLGFITGLFEEMGVKRPRETAVVFMAMLDGVYVYSLFVPNLDLDEIGEVIIEFVKGRCRK</sequence>
<gene>
    <name evidence="6" type="ORF">GAH_00324</name>
</gene>
<keyword evidence="7" id="KW-1185">Reference proteome</keyword>
<keyword evidence="2 4" id="KW-0238">DNA-binding</keyword>
<evidence type="ECO:0000313" key="7">
    <source>
        <dbReference type="Proteomes" id="UP000034723"/>
    </source>
</evidence>
<dbReference type="PANTHER" id="PTHR30055">
    <property type="entry name" value="HTH-TYPE TRANSCRIPTIONAL REGULATOR RUTR"/>
    <property type="match status" value="1"/>
</dbReference>
<dbReference type="RefSeq" id="WP_048094389.1">
    <property type="nucleotide sequence ID" value="NZ_CP011267.1"/>
</dbReference>
<evidence type="ECO:0000256" key="4">
    <source>
        <dbReference type="PROSITE-ProRule" id="PRU00335"/>
    </source>
</evidence>
<dbReference type="EMBL" id="CP011267">
    <property type="protein sequence ID" value="AKG92323.1"/>
    <property type="molecule type" value="Genomic_DNA"/>
</dbReference>
<feature type="domain" description="HTH tetR-type" evidence="5">
    <location>
        <begin position="1"/>
        <end position="61"/>
    </location>
</feature>
<dbReference type="PANTHER" id="PTHR30055:SF234">
    <property type="entry name" value="HTH-TYPE TRANSCRIPTIONAL REGULATOR BETI"/>
    <property type="match status" value="1"/>
</dbReference>
<dbReference type="PRINTS" id="PR00455">
    <property type="entry name" value="HTHTETR"/>
</dbReference>
<dbReference type="KEGG" id="gah:GAH_00324"/>
<protein>
    <submittedName>
        <fullName evidence="6">Transcriptional regulator, TetR family</fullName>
    </submittedName>
</protein>
<dbReference type="GO" id="GO:0000976">
    <property type="term" value="F:transcription cis-regulatory region binding"/>
    <property type="evidence" value="ECO:0007669"/>
    <property type="project" value="TreeGrafter"/>
</dbReference>
<dbReference type="InterPro" id="IPR050109">
    <property type="entry name" value="HTH-type_TetR-like_transc_reg"/>
</dbReference>
<dbReference type="Pfam" id="PF00440">
    <property type="entry name" value="TetR_N"/>
    <property type="match status" value="1"/>
</dbReference>
<dbReference type="Proteomes" id="UP000034723">
    <property type="component" value="Chromosome"/>
</dbReference>
<dbReference type="STRING" id="113653.GAH_00324"/>
<keyword evidence="3" id="KW-0804">Transcription</keyword>
<dbReference type="InterPro" id="IPR036271">
    <property type="entry name" value="Tet_transcr_reg_TetR-rel_C_sf"/>
</dbReference>
<accession>A0A0F7IHB0</accession>
<dbReference type="HOGENOM" id="CLU_069356_12_2_2"/>
<evidence type="ECO:0000256" key="1">
    <source>
        <dbReference type="ARBA" id="ARBA00023015"/>
    </source>
</evidence>
<dbReference type="InParanoid" id="A0A0F7IHB0"/>
<dbReference type="AlphaFoldDB" id="A0A0F7IHB0"/>
<dbReference type="OrthoDB" id="135877at2157"/>
<dbReference type="GeneID" id="24802910"/>
<reference evidence="6 7" key="1">
    <citation type="submission" date="2015-04" db="EMBL/GenBank/DDBJ databases">
        <title>The complete genome sequence of the hyperthermophilic, obligate iron-reducing archaeon Geoglobus ahangari strain 234T.</title>
        <authorList>
            <person name="Manzella M.P."/>
            <person name="Holmes D.E."/>
            <person name="Rocheleau J.M."/>
            <person name="Chung A."/>
            <person name="Reguera G."/>
            <person name="Kashefi K."/>
        </authorList>
    </citation>
    <scope>NUCLEOTIDE SEQUENCE [LARGE SCALE GENOMIC DNA]</scope>
    <source>
        <strain evidence="6 7">234</strain>
    </source>
</reference>
<keyword evidence="1" id="KW-0805">Transcription regulation</keyword>
<evidence type="ECO:0000259" key="5">
    <source>
        <dbReference type="PROSITE" id="PS50977"/>
    </source>
</evidence>
<name>A0A0F7IHB0_9EURY</name>
<feature type="DNA-binding region" description="H-T-H motif" evidence="4">
    <location>
        <begin position="24"/>
        <end position="43"/>
    </location>
</feature>